<dbReference type="AlphaFoldDB" id="A0A7N8Y4M8"/>
<dbReference type="Ensembl" id="ENSMAMT00000038848.1">
    <property type="protein sequence ID" value="ENSMAMP00000062158.1"/>
    <property type="gene ID" value="ENSMAMG00000024708.1"/>
</dbReference>
<dbReference type="SUPFAM" id="SSF48726">
    <property type="entry name" value="Immunoglobulin"/>
    <property type="match status" value="2"/>
</dbReference>
<evidence type="ECO:0000256" key="5">
    <source>
        <dbReference type="ARBA" id="ARBA00023136"/>
    </source>
</evidence>
<feature type="transmembrane region" description="Helical" evidence="8">
    <location>
        <begin position="305"/>
        <end position="329"/>
    </location>
</feature>
<keyword evidence="3" id="KW-0732">Signal</keyword>
<dbReference type="Proteomes" id="UP000261640">
    <property type="component" value="Unplaced"/>
</dbReference>
<keyword evidence="7" id="KW-0325">Glycoprotein</keyword>
<dbReference type="PANTHER" id="PTHR19433">
    <property type="entry name" value="T-CELL RECEPTOR ALPHA CHAIN V REGION-RELATED"/>
    <property type="match status" value="1"/>
</dbReference>
<dbReference type="GeneTree" id="ENSGT00940000162676"/>
<protein>
    <submittedName>
        <fullName evidence="10">Immunoglobulin kappa light chain-like</fullName>
    </submittedName>
</protein>
<feature type="domain" description="Ig-like" evidence="9">
    <location>
        <begin position="189"/>
        <end position="294"/>
    </location>
</feature>
<dbReference type="GO" id="GO:0009617">
    <property type="term" value="P:response to bacterium"/>
    <property type="evidence" value="ECO:0007669"/>
    <property type="project" value="TreeGrafter"/>
</dbReference>
<evidence type="ECO:0000313" key="11">
    <source>
        <dbReference type="Proteomes" id="UP000261640"/>
    </source>
</evidence>
<keyword evidence="11" id="KW-1185">Reference proteome</keyword>
<dbReference type="SMART" id="SM00409">
    <property type="entry name" value="IG"/>
    <property type="match status" value="2"/>
</dbReference>
<comment type="subcellular location">
    <subcellularLocation>
        <location evidence="1">Cell membrane</location>
    </subcellularLocation>
</comment>
<evidence type="ECO:0000256" key="3">
    <source>
        <dbReference type="ARBA" id="ARBA00022729"/>
    </source>
</evidence>
<accession>A0A7N8Y4M8</accession>
<evidence type="ECO:0000256" key="1">
    <source>
        <dbReference type="ARBA" id="ARBA00004236"/>
    </source>
</evidence>
<proteinExistence type="predicted"/>
<name>A0A7N8Y4M8_9TELE</name>
<dbReference type="GO" id="GO:0005886">
    <property type="term" value="C:plasma membrane"/>
    <property type="evidence" value="ECO:0007669"/>
    <property type="project" value="UniProtKB-SubCell"/>
</dbReference>
<sequence>MTPPNFALFFTCLFIGDLGKLFFVTACCLLYNHVFPCAIFPAFCNRVYSDMPELTRLIALFSFSSAHVATLKQELLHFELVKVGGSVTLPCLCQDQVAVMFYWYKQSLGQKPNLVSTFYKHNNNGTFHGRFQKDPRFSLITENNKNNLKISDLQISDTATYYCLKSNLLDFEFCEGTVVSVQGSGLNIPAQVHQSASESIQPGGSVTLNCTVHTGTCDGEHRVYWFKHSGQAHPGLIYTHGGSNDQCERKPETQTHSCVYNLPMNSLNLSDAGTYYCAVASCGRVLFGNGTRLNIEHQVDCSFQVYFWTGFSAFTTLLSVLLAACLYIISRKQSCPCTEYQARLSSSSKTNVKGYQKGENLYYVALRETEINTRKQRDDTWSECVYFSVKLQN</sequence>
<dbReference type="PANTHER" id="PTHR19433:SF127">
    <property type="entry name" value="NITR9"/>
    <property type="match status" value="1"/>
</dbReference>
<keyword evidence="8" id="KW-0812">Transmembrane</keyword>
<keyword evidence="5 8" id="KW-0472">Membrane</keyword>
<keyword evidence="2" id="KW-1003">Cell membrane</keyword>
<dbReference type="InterPro" id="IPR013106">
    <property type="entry name" value="Ig_V-set"/>
</dbReference>
<dbReference type="PROSITE" id="PS50835">
    <property type="entry name" value="IG_LIKE"/>
    <property type="match status" value="2"/>
</dbReference>
<reference evidence="10" key="1">
    <citation type="submission" date="2025-08" db="UniProtKB">
        <authorList>
            <consortium name="Ensembl"/>
        </authorList>
    </citation>
    <scope>IDENTIFICATION</scope>
</reference>
<keyword evidence="6" id="KW-1015">Disulfide bond</keyword>
<dbReference type="InterPro" id="IPR007110">
    <property type="entry name" value="Ig-like_dom"/>
</dbReference>
<dbReference type="InParanoid" id="A0A7N8Y4M8"/>
<feature type="domain" description="Ig-like" evidence="9">
    <location>
        <begin position="52"/>
        <end position="167"/>
    </location>
</feature>
<evidence type="ECO:0000256" key="8">
    <source>
        <dbReference type="SAM" id="Phobius"/>
    </source>
</evidence>
<organism evidence="10 11">
    <name type="scientific">Mastacembelus armatus</name>
    <name type="common">zig-zag eel</name>
    <dbReference type="NCBI Taxonomy" id="205130"/>
    <lineage>
        <taxon>Eukaryota</taxon>
        <taxon>Metazoa</taxon>
        <taxon>Chordata</taxon>
        <taxon>Craniata</taxon>
        <taxon>Vertebrata</taxon>
        <taxon>Euteleostomi</taxon>
        <taxon>Actinopterygii</taxon>
        <taxon>Neopterygii</taxon>
        <taxon>Teleostei</taxon>
        <taxon>Neoteleostei</taxon>
        <taxon>Acanthomorphata</taxon>
        <taxon>Anabantaria</taxon>
        <taxon>Synbranchiformes</taxon>
        <taxon>Mastacembelidae</taxon>
        <taxon>Mastacembelus</taxon>
    </lineage>
</organism>
<dbReference type="InterPro" id="IPR052051">
    <property type="entry name" value="TCR_complex_component"/>
</dbReference>
<dbReference type="GO" id="GO:0002376">
    <property type="term" value="P:immune system process"/>
    <property type="evidence" value="ECO:0007669"/>
    <property type="project" value="UniProtKB-KW"/>
</dbReference>
<evidence type="ECO:0000256" key="7">
    <source>
        <dbReference type="ARBA" id="ARBA00023180"/>
    </source>
</evidence>
<dbReference type="Gene3D" id="2.60.40.10">
    <property type="entry name" value="Immunoglobulins"/>
    <property type="match status" value="2"/>
</dbReference>
<dbReference type="Pfam" id="PF07686">
    <property type="entry name" value="V-set"/>
    <property type="match status" value="2"/>
</dbReference>
<keyword evidence="4" id="KW-0391">Immunity</keyword>
<dbReference type="InterPro" id="IPR036179">
    <property type="entry name" value="Ig-like_dom_sf"/>
</dbReference>
<evidence type="ECO:0000313" key="10">
    <source>
        <dbReference type="Ensembl" id="ENSMAMP00000062158.1"/>
    </source>
</evidence>
<dbReference type="SMART" id="SM00406">
    <property type="entry name" value="IGv"/>
    <property type="match status" value="2"/>
</dbReference>
<evidence type="ECO:0000256" key="6">
    <source>
        <dbReference type="ARBA" id="ARBA00023157"/>
    </source>
</evidence>
<evidence type="ECO:0000256" key="4">
    <source>
        <dbReference type="ARBA" id="ARBA00022859"/>
    </source>
</evidence>
<keyword evidence="8" id="KW-1133">Transmembrane helix</keyword>
<dbReference type="InterPro" id="IPR003599">
    <property type="entry name" value="Ig_sub"/>
</dbReference>
<dbReference type="InterPro" id="IPR013783">
    <property type="entry name" value="Ig-like_fold"/>
</dbReference>
<evidence type="ECO:0000256" key="2">
    <source>
        <dbReference type="ARBA" id="ARBA00022475"/>
    </source>
</evidence>
<evidence type="ECO:0000259" key="9">
    <source>
        <dbReference type="PROSITE" id="PS50835"/>
    </source>
</evidence>
<reference evidence="10" key="2">
    <citation type="submission" date="2025-09" db="UniProtKB">
        <authorList>
            <consortium name="Ensembl"/>
        </authorList>
    </citation>
    <scope>IDENTIFICATION</scope>
</reference>